<sequence length="98" mass="11307">MALPDRDHSFGHGTLLPFFALHRLTRKKDRARQRADRPAILSQRQARLDGQIDLDPERLVVIDETWAKTNMARTHGLCARGQRLRMGVPFGHWRTALL</sequence>
<dbReference type="EMBL" id="BJYF01000052">
    <property type="protein sequence ID" value="GEN61623.1"/>
    <property type="molecule type" value="Genomic_DNA"/>
</dbReference>
<name>A0A511XF93_9PROT</name>
<dbReference type="Proteomes" id="UP000321635">
    <property type="component" value="Unassembled WGS sequence"/>
</dbReference>
<evidence type="ECO:0000313" key="2">
    <source>
        <dbReference type="Proteomes" id="UP000321635"/>
    </source>
</evidence>
<gene>
    <name evidence="1" type="ORF">ANI02nite_35070</name>
</gene>
<proteinExistence type="predicted"/>
<reference evidence="1 2" key="1">
    <citation type="submission" date="2019-07" db="EMBL/GenBank/DDBJ databases">
        <title>Whole genome shotgun sequence of Acetobacter nitrogenifigens NBRC 105050.</title>
        <authorList>
            <person name="Hosoyama A."/>
            <person name="Uohara A."/>
            <person name="Ohji S."/>
            <person name="Ichikawa N."/>
        </authorList>
    </citation>
    <scope>NUCLEOTIDE SEQUENCE [LARGE SCALE GENOMIC DNA]</scope>
    <source>
        <strain evidence="1 2">NBRC 105050</strain>
    </source>
</reference>
<organism evidence="1 2">
    <name type="scientific">Acetobacter nitrogenifigens DSM 23921 = NBRC 105050</name>
    <dbReference type="NCBI Taxonomy" id="1120919"/>
    <lineage>
        <taxon>Bacteria</taxon>
        <taxon>Pseudomonadati</taxon>
        <taxon>Pseudomonadota</taxon>
        <taxon>Alphaproteobacteria</taxon>
        <taxon>Acetobacterales</taxon>
        <taxon>Acetobacteraceae</taxon>
        <taxon>Acetobacter</taxon>
    </lineage>
</organism>
<protein>
    <submittedName>
        <fullName evidence="1">Uncharacterized protein</fullName>
    </submittedName>
</protein>
<evidence type="ECO:0000313" key="1">
    <source>
        <dbReference type="EMBL" id="GEN61623.1"/>
    </source>
</evidence>
<comment type="caution">
    <text evidence="1">The sequence shown here is derived from an EMBL/GenBank/DDBJ whole genome shotgun (WGS) entry which is preliminary data.</text>
</comment>
<accession>A0A511XF93</accession>
<dbReference type="STRING" id="1120919.GCA_000429165_03771"/>
<keyword evidence="2" id="KW-1185">Reference proteome</keyword>
<dbReference type="AlphaFoldDB" id="A0A511XF93"/>